<dbReference type="Proteomes" id="UP000277671">
    <property type="component" value="Unassembled WGS sequence"/>
</dbReference>
<evidence type="ECO:0000313" key="14">
    <source>
        <dbReference type="Proteomes" id="UP000277671"/>
    </source>
</evidence>
<reference evidence="13 14" key="1">
    <citation type="submission" date="2018-10" db="EMBL/GenBank/DDBJ databases">
        <title>Sequencing the genomes of 1000 actinobacteria strains.</title>
        <authorList>
            <person name="Klenk H.-P."/>
        </authorList>
    </citation>
    <scope>NUCLEOTIDE SEQUENCE [LARGE SCALE GENOMIC DNA]</scope>
    <source>
        <strain evidence="13 14">DSM 45175</strain>
    </source>
</reference>
<evidence type="ECO:0000313" key="13">
    <source>
        <dbReference type="EMBL" id="RKR92268.1"/>
    </source>
</evidence>
<evidence type="ECO:0000256" key="9">
    <source>
        <dbReference type="SAM" id="MobiDB-lite"/>
    </source>
</evidence>
<dbReference type="InterPro" id="IPR036890">
    <property type="entry name" value="HATPase_C_sf"/>
</dbReference>
<dbReference type="GO" id="GO:0005524">
    <property type="term" value="F:ATP binding"/>
    <property type="evidence" value="ECO:0007669"/>
    <property type="project" value="UniProtKB-KW"/>
</dbReference>
<dbReference type="Gene3D" id="3.30.565.10">
    <property type="entry name" value="Histidine kinase-like ATPase, C-terminal domain"/>
    <property type="match status" value="1"/>
</dbReference>
<evidence type="ECO:0000256" key="2">
    <source>
        <dbReference type="ARBA" id="ARBA00012438"/>
    </source>
</evidence>
<evidence type="ECO:0000259" key="11">
    <source>
        <dbReference type="Pfam" id="PF02518"/>
    </source>
</evidence>
<evidence type="ECO:0000256" key="7">
    <source>
        <dbReference type="ARBA" id="ARBA00022840"/>
    </source>
</evidence>
<evidence type="ECO:0000256" key="6">
    <source>
        <dbReference type="ARBA" id="ARBA00022777"/>
    </source>
</evidence>
<keyword evidence="6 13" id="KW-0418">Kinase</keyword>
<comment type="catalytic activity">
    <reaction evidence="1">
        <text>ATP + protein L-histidine = ADP + protein N-phospho-L-histidine.</text>
        <dbReference type="EC" id="2.7.13.3"/>
    </reaction>
</comment>
<dbReference type="Pfam" id="PF02518">
    <property type="entry name" value="HATPase_c"/>
    <property type="match status" value="1"/>
</dbReference>
<dbReference type="GO" id="GO:0016020">
    <property type="term" value="C:membrane"/>
    <property type="evidence" value="ECO:0007669"/>
    <property type="project" value="InterPro"/>
</dbReference>
<evidence type="ECO:0000256" key="3">
    <source>
        <dbReference type="ARBA" id="ARBA00022553"/>
    </source>
</evidence>
<feature type="domain" description="Histidine kinase/HSP90-like ATPase" evidence="11">
    <location>
        <begin position="293"/>
        <end position="390"/>
    </location>
</feature>
<keyword evidence="7" id="KW-0067">ATP-binding</keyword>
<feature type="transmembrane region" description="Helical" evidence="10">
    <location>
        <begin position="12"/>
        <end position="31"/>
    </location>
</feature>
<keyword evidence="10" id="KW-1133">Transmembrane helix</keyword>
<accession>A0A495JUQ3</accession>
<dbReference type="EC" id="2.7.13.3" evidence="2"/>
<evidence type="ECO:0000256" key="1">
    <source>
        <dbReference type="ARBA" id="ARBA00000085"/>
    </source>
</evidence>
<keyword evidence="8" id="KW-0902">Two-component regulatory system</keyword>
<evidence type="ECO:0000256" key="10">
    <source>
        <dbReference type="SAM" id="Phobius"/>
    </source>
</evidence>
<feature type="compositionally biased region" description="Basic and acidic residues" evidence="9">
    <location>
        <begin position="330"/>
        <end position="342"/>
    </location>
</feature>
<dbReference type="PANTHER" id="PTHR24421:SF10">
    <property type="entry name" value="NITRATE_NITRITE SENSOR PROTEIN NARQ"/>
    <property type="match status" value="1"/>
</dbReference>
<feature type="transmembrane region" description="Helical" evidence="10">
    <location>
        <begin position="80"/>
        <end position="102"/>
    </location>
</feature>
<dbReference type="InterPro" id="IPR003594">
    <property type="entry name" value="HATPase_dom"/>
</dbReference>
<evidence type="ECO:0000256" key="8">
    <source>
        <dbReference type="ARBA" id="ARBA00023012"/>
    </source>
</evidence>
<feature type="region of interest" description="Disordered" evidence="9">
    <location>
        <begin position="330"/>
        <end position="403"/>
    </location>
</feature>
<feature type="compositionally biased region" description="Gly residues" evidence="9">
    <location>
        <begin position="345"/>
        <end position="357"/>
    </location>
</feature>
<feature type="transmembrane region" description="Helical" evidence="10">
    <location>
        <begin position="108"/>
        <end position="126"/>
    </location>
</feature>
<evidence type="ECO:0000259" key="12">
    <source>
        <dbReference type="Pfam" id="PF07730"/>
    </source>
</evidence>
<dbReference type="Gene3D" id="1.20.5.1930">
    <property type="match status" value="1"/>
</dbReference>
<gene>
    <name evidence="13" type="ORF">BDK92_6706</name>
</gene>
<keyword evidence="10" id="KW-0472">Membrane</keyword>
<evidence type="ECO:0000256" key="4">
    <source>
        <dbReference type="ARBA" id="ARBA00022679"/>
    </source>
</evidence>
<dbReference type="InterPro" id="IPR050482">
    <property type="entry name" value="Sensor_HK_TwoCompSys"/>
</dbReference>
<keyword evidence="4" id="KW-0808">Transferase</keyword>
<feature type="transmembrane region" description="Helical" evidence="10">
    <location>
        <begin position="138"/>
        <end position="159"/>
    </location>
</feature>
<dbReference type="PANTHER" id="PTHR24421">
    <property type="entry name" value="NITRATE/NITRITE SENSOR PROTEIN NARX-RELATED"/>
    <property type="match status" value="1"/>
</dbReference>
<feature type="domain" description="Signal transduction histidine kinase subgroup 3 dimerisation and phosphoacceptor" evidence="12">
    <location>
        <begin position="181"/>
        <end position="247"/>
    </location>
</feature>
<sequence length="403" mass="41798">MRTDDLRRHWETASPVLLILVAGLLGTGSAGADESGWNREPDWFAYTLVVCAALASATSRRRPGVAFGGCGASVVAYLALGYPVGPILIAVPVAAAATAIGWPPRRALLWNSGLGLAVHLAGAVRFGAELTTSDRGPYLDWLLISSAAVALPTAIGAAVRIRRESEAALRAAHARRAVSEERLRMAQELHDSVGHGLAVIAMQAGVALHVLERDPGKARESLEAIQATSRESLHGMRVQLDVLRGPRGEDAPRRPAPGLAEAGVLLDRIRTGGLEITADVRVGDLPPEVDGAAYRVLQESLTNVLRHAGATLAQVRVARQGGDLVLEVADNGRADPSDERQDGPVGPGGGGRSGSGIAGMRARVEALGGDLAAGPRDDGGFAVRARLPVDTRSGTADVPGSPS</sequence>
<dbReference type="EMBL" id="RBKT01000001">
    <property type="protein sequence ID" value="RKR92268.1"/>
    <property type="molecule type" value="Genomic_DNA"/>
</dbReference>
<proteinExistence type="predicted"/>
<dbReference type="OrthoDB" id="227596at2"/>
<dbReference type="SUPFAM" id="SSF55874">
    <property type="entry name" value="ATPase domain of HSP90 chaperone/DNA topoisomerase II/histidine kinase"/>
    <property type="match status" value="1"/>
</dbReference>
<name>A0A495JUQ3_9ACTN</name>
<dbReference type="RefSeq" id="WP_147457203.1">
    <property type="nucleotide sequence ID" value="NZ_RBKT01000001.1"/>
</dbReference>
<dbReference type="Pfam" id="PF07730">
    <property type="entry name" value="HisKA_3"/>
    <property type="match status" value="1"/>
</dbReference>
<keyword evidence="14" id="KW-1185">Reference proteome</keyword>
<comment type="caution">
    <text evidence="13">The sequence shown here is derived from an EMBL/GenBank/DDBJ whole genome shotgun (WGS) entry which is preliminary data.</text>
</comment>
<organism evidence="13 14">
    <name type="scientific">Micromonospora pisi</name>
    <dbReference type="NCBI Taxonomy" id="589240"/>
    <lineage>
        <taxon>Bacteria</taxon>
        <taxon>Bacillati</taxon>
        <taxon>Actinomycetota</taxon>
        <taxon>Actinomycetes</taxon>
        <taxon>Micromonosporales</taxon>
        <taxon>Micromonosporaceae</taxon>
        <taxon>Micromonospora</taxon>
    </lineage>
</organism>
<protein>
    <recommendedName>
        <fullName evidence="2">histidine kinase</fullName>
        <ecNumber evidence="2">2.7.13.3</ecNumber>
    </recommendedName>
</protein>
<keyword evidence="10" id="KW-0812">Transmembrane</keyword>
<dbReference type="AlphaFoldDB" id="A0A495JUQ3"/>
<dbReference type="GO" id="GO:0046983">
    <property type="term" value="F:protein dimerization activity"/>
    <property type="evidence" value="ECO:0007669"/>
    <property type="project" value="InterPro"/>
</dbReference>
<dbReference type="GO" id="GO:0000155">
    <property type="term" value="F:phosphorelay sensor kinase activity"/>
    <property type="evidence" value="ECO:0007669"/>
    <property type="project" value="InterPro"/>
</dbReference>
<keyword evidence="3" id="KW-0597">Phosphoprotein</keyword>
<dbReference type="CDD" id="cd16917">
    <property type="entry name" value="HATPase_UhpB-NarQ-NarX-like"/>
    <property type="match status" value="1"/>
</dbReference>
<keyword evidence="5" id="KW-0547">Nucleotide-binding</keyword>
<dbReference type="InterPro" id="IPR011712">
    <property type="entry name" value="Sig_transdc_His_kin_sub3_dim/P"/>
</dbReference>
<evidence type="ECO:0000256" key="5">
    <source>
        <dbReference type="ARBA" id="ARBA00022741"/>
    </source>
</evidence>